<dbReference type="AlphaFoldDB" id="A0A7W6EQI6"/>
<organism evidence="3 4">
    <name type="scientific">Runella defluvii</name>
    <dbReference type="NCBI Taxonomy" id="370973"/>
    <lineage>
        <taxon>Bacteria</taxon>
        <taxon>Pseudomonadati</taxon>
        <taxon>Bacteroidota</taxon>
        <taxon>Cytophagia</taxon>
        <taxon>Cytophagales</taxon>
        <taxon>Spirosomataceae</taxon>
        <taxon>Runella</taxon>
    </lineage>
</organism>
<comment type="caution">
    <text evidence="3">The sequence shown here is derived from an EMBL/GenBank/DDBJ whole genome shotgun (WGS) entry which is preliminary data.</text>
</comment>
<sequence length="112" mass="12770">MKRANELIPAVATHPGELLADELEARNLTQQTLATQMGVSQAIISQLLHKKRRVSLEMALRLEQALDISAEFWLNLQRQYDRVTAYHNAQKSLQKLNLPEPRQMKLLEAILG</sequence>
<dbReference type="InterPro" id="IPR010982">
    <property type="entry name" value="Lambda_DNA-bd_dom_sf"/>
</dbReference>
<dbReference type="Pfam" id="PF01381">
    <property type="entry name" value="HTH_3"/>
    <property type="match status" value="1"/>
</dbReference>
<dbReference type="PANTHER" id="PTHR36924">
    <property type="entry name" value="ANTITOXIN HIGA-1"/>
    <property type="match status" value="1"/>
</dbReference>
<keyword evidence="1" id="KW-0238">DNA-binding</keyword>
<evidence type="ECO:0000259" key="2">
    <source>
        <dbReference type="PROSITE" id="PS50943"/>
    </source>
</evidence>
<dbReference type="PANTHER" id="PTHR36924:SF1">
    <property type="entry name" value="ANTITOXIN HIGA-1"/>
    <property type="match status" value="1"/>
</dbReference>
<keyword evidence="4" id="KW-1185">Reference proteome</keyword>
<dbReference type="InterPro" id="IPR013430">
    <property type="entry name" value="Toxin_antidote_HigA"/>
</dbReference>
<name>A0A7W6EQI6_9BACT</name>
<dbReference type="RefSeq" id="WP_183974370.1">
    <property type="nucleotide sequence ID" value="NZ_JACIBY010000005.1"/>
</dbReference>
<reference evidence="3 4" key="1">
    <citation type="submission" date="2020-08" db="EMBL/GenBank/DDBJ databases">
        <title>Genomic Encyclopedia of Type Strains, Phase IV (KMG-IV): sequencing the most valuable type-strain genomes for metagenomic binning, comparative biology and taxonomic classification.</title>
        <authorList>
            <person name="Goeker M."/>
        </authorList>
    </citation>
    <scope>NUCLEOTIDE SEQUENCE [LARGE SCALE GENOMIC DNA]</scope>
    <source>
        <strain evidence="3 4">DSM 17976</strain>
    </source>
</reference>
<dbReference type="SMART" id="SM00530">
    <property type="entry name" value="HTH_XRE"/>
    <property type="match status" value="1"/>
</dbReference>
<gene>
    <name evidence="3" type="ORF">FHS57_002701</name>
</gene>
<dbReference type="CDD" id="cd00093">
    <property type="entry name" value="HTH_XRE"/>
    <property type="match status" value="1"/>
</dbReference>
<dbReference type="EMBL" id="JACIBY010000005">
    <property type="protein sequence ID" value="MBB3838695.1"/>
    <property type="molecule type" value="Genomic_DNA"/>
</dbReference>
<evidence type="ECO:0000313" key="3">
    <source>
        <dbReference type="EMBL" id="MBB3838695.1"/>
    </source>
</evidence>
<feature type="domain" description="HTH cro/C1-type" evidence="2">
    <location>
        <begin position="19"/>
        <end position="73"/>
    </location>
</feature>
<dbReference type="Gene3D" id="1.10.260.40">
    <property type="entry name" value="lambda repressor-like DNA-binding domains"/>
    <property type="match status" value="1"/>
</dbReference>
<accession>A0A7W6EQI6</accession>
<dbReference type="NCBIfam" id="TIGR02607">
    <property type="entry name" value="antidote_HigA"/>
    <property type="match status" value="1"/>
</dbReference>
<dbReference type="PROSITE" id="PS50943">
    <property type="entry name" value="HTH_CROC1"/>
    <property type="match status" value="1"/>
</dbReference>
<dbReference type="InterPro" id="IPR001387">
    <property type="entry name" value="Cro/C1-type_HTH"/>
</dbReference>
<dbReference type="SUPFAM" id="SSF47413">
    <property type="entry name" value="lambda repressor-like DNA-binding domains"/>
    <property type="match status" value="1"/>
</dbReference>
<evidence type="ECO:0000313" key="4">
    <source>
        <dbReference type="Proteomes" id="UP000541352"/>
    </source>
</evidence>
<dbReference type="GO" id="GO:0003677">
    <property type="term" value="F:DNA binding"/>
    <property type="evidence" value="ECO:0007669"/>
    <property type="project" value="UniProtKB-KW"/>
</dbReference>
<proteinExistence type="predicted"/>
<protein>
    <submittedName>
        <fullName evidence="3">HTH-type transcriptional regulator/antitoxin HigA</fullName>
    </submittedName>
</protein>
<evidence type="ECO:0000256" key="1">
    <source>
        <dbReference type="ARBA" id="ARBA00023125"/>
    </source>
</evidence>
<dbReference type="Proteomes" id="UP000541352">
    <property type="component" value="Unassembled WGS sequence"/>
</dbReference>